<protein>
    <recommendedName>
        <fullName evidence="2">Potassium channel domain-containing protein</fullName>
    </recommendedName>
</protein>
<accession>A0A2A4YEW1</accession>
<dbReference type="InterPro" id="IPR013099">
    <property type="entry name" value="K_chnl_dom"/>
</dbReference>
<evidence type="ECO:0000313" key="3">
    <source>
        <dbReference type="EMBL" id="PCI92847.1"/>
    </source>
</evidence>
<reference evidence="4" key="1">
    <citation type="submission" date="2017-08" db="EMBL/GenBank/DDBJ databases">
        <title>A dynamic microbial community with high functional redundancy inhabits the cold, oxic subseafloor aquifer.</title>
        <authorList>
            <person name="Tully B.J."/>
            <person name="Wheat C.G."/>
            <person name="Glazer B.T."/>
            <person name="Huber J.A."/>
        </authorList>
    </citation>
    <scope>NUCLEOTIDE SEQUENCE [LARGE SCALE GENOMIC DNA]</scope>
</reference>
<dbReference type="Pfam" id="PF07885">
    <property type="entry name" value="Ion_trans_2"/>
    <property type="match status" value="1"/>
</dbReference>
<gene>
    <name evidence="3" type="ORF">COB11_06440</name>
</gene>
<dbReference type="AlphaFoldDB" id="A0A2A4YEW1"/>
<dbReference type="Gene3D" id="1.10.287.70">
    <property type="match status" value="1"/>
</dbReference>
<organism evidence="3 4">
    <name type="scientific">Aerophobetes bacterium</name>
    <dbReference type="NCBI Taxonomy" id="2030807"/>
    <lineage>
        <taxon>Bacteria</taxon>
        <taxon>Candidatus Aerophobota</taxon>
    </lineage>
</organism>
<keyword evidence="1" id="KW-1133">Transmembrane helix</keyword>
<feature type="transmembrane region" description="Helical" evidence="1">
    <location>
        <begin position="37"/>
        <end position="55"/>
    </location>
</feature>
<evidence type="ECO:0000313" key="4">
    <source>
        <dbReference type="Proteomes" id="UP000217838"/>
    </source>
</evidence>
<feature type="transmembrane region" description="Helical" evidence="1">
    <location>
        <begin position="89"/>
        <end position="109"/>
    </location>
</feature>
<feature type="domain" description="Potassium channel" evidence="2">
    <location>
        <begin position="158"/>
        <end position="211"/>
    </location>
</feature>
<feature type="transmembrane region" description="Helical" evidence="1">
    <location>
        <begin position="187"/>
        <end position="212"/>
    </location>
</feature>
<comment type="caution">
    <text evidence="3">The sequence shown here is derived from an EMBL/GenBank/DDBJ whole genome shotgun (WGS) entry which is preliminary data.</text>
</comment>
<dbReference type="SUPFAM" id="SSF81324">
    <property type="entry name" value="Voltage-gated potassium channels"/>
    <property type="match status" value="1"/>
</dbReference>
<feature type="transmembrane region" description="Helical" evidence="1">
    <location>
        <begin position="162"/>
        <end position="180"/>
    </location>
</feature>
<keyword evidence="1" id="KW-0812">Transmembrane</keyword>
<dbReference type="EMBL" id="NVUU01000082">
    <property type="protein sequence ID" value="PCI92847.1"/>
    <property type="molecule type" value="Genomic_DNA"/>
</dbReference>
<dbReference type="Proteomes" id="UP000217838">
    <property type="component" value="Unassembled WGS sequence"/>
</dbReference>
<name>A0A2A4YEW1_UNCAE</name>
<feature type="transmembrane region" description="Helical" evidence="1">
    <location>
        <begin position="121"/>
        <end position="142"/>
    </location>
</feature>
<evidence type="ECO:0000256" key="1">
    <source>
        <dbReference type="SAM" id="Phobius"/>
    </source>
</evidence>
<keyword evidence="1" id="KW-0472">Membrane</keyword>
<proteinExistence type="predicted"/>
<sequence length="217" mass="24393">MATKTIEPPKHGFLILLLSFLCLLVVYPLTAGHDSNAYLIRSFFSLLLVVSLYLFTYNRSWFIAAIVLFIPSIIFDWLGLVYPGITFNFLAHLFSLLYVALAICGFRCLIFSSLKITTDTVLGTICIYLLIGVFYFQIYSMIDLFSTDAFIGTFAANKEEELLYYSYVSLTTLGFGEIVAKSLPAKFISILEAITGQLYIAIVIARIIAVYVKQEKS</sequence>
<evidence type="ECO:0000259" key="2">
    <source>
        <dbReference type="Pfam" id="PF07885"/>
    </source>
</evidence>
<feature type="transmembrane region" description="Helical" evidence="1">
    <location>
        <begin position="62"/>
        <end position="83"/>
    </location>
</feature>
<feature type="transmembrane region" description="Helical" evidence="1">
    <location>
        <begin position="12"/>
        <end position="31"/>
    </location>
</feature>